<sequence length="675" mass="72699">MVNFDTDQPMYADQDSFQIDIKDGSEISLMEIKYSTITEMRLLQGSSAETHRIRCTTKEPPKFPGKNFQLGIAETLKTVSFDIPKESSMHWKKLMESRHETRNASVALEPISFPVEDSKTQHATSEEATTPARGKLNTVATAMIAEAAAASKPSARLDEAAEKRTPSRYIGSKSSSQKSSGDQPAARTRLAHKALPDDGSSELSEDEDPPVRLPAKQRSKKTASSISTARQPRQVENSVVSELSSPPTHNGSSHIATNSESPSPRATRKAAIVARSLIQQQQPPTTQKAPTDQTPSHDLEDTPEIIEVSAIPEAVTPPAAEAPSEPTQSSGRFSRARRHPDDGQEESPSSQDDSPPRGANKRETAAKTMRSTKPAAQAAPRKAARGAKREREDSDTANDVEADAALDHPPSKKAKVKGRGYGGRDRKDKKPTSRTTHVSSTNDATNTGGNTAEETISLSIAQPQQAVTPATPVLRRAISSESTGAPSKASSAGTSRKALRINEASETPTSRGADLNTAVDFPDLAPRVPLNDLTEDRRTIRDSDVSGQKSKGSSSGTSSGQRKRASGKPKEKAPWESRVFDAAEHLAKRERTSEVNSMTSSPMKSVEAKRAPVAENESDEEITAISPPKVQSKARFSGDPISSSPHISILVCFQDVTPPSFLHALDRLIHFSTKL</sequence>
<accession>A0A165CJV8</accession>
<feature type="region of interest" description="Disordered" evidence="1">
    <location>
        <begin position="148"/>
        <end position="621"/>
    </location>
</feature>
<dbReference type="STRING" id="1353952.A0A165CJV8"/>
<organism evidence="2 3">
    <name type="scientific">Calocera cornea HHB12733</name>
    <dbReference type="NCBI Taxonomy" id="1353952"/>
    <lineage>
        <taxon>Eukaryota</taxon>
        <taxon>Fungi</taxon>
        <taxon>Dikarya</taxon>
        <taxon>Basidiomycota</taxon>
        <taxon>Agaricomycotina</taxon>
        <taxon>Dacrymycetes</taxon>
        <taxon>Dacrymycetales</taxon>
        <taxon>Dacrymycetaceae</taxon>
        <taxon>Calocera</taxon>
    </lineage>
</organism>
<feature type="compositionally biased region" description="Basic and acidic residues" evidence="1">
    <location>
        <begin position="422"/>
        <end position="431"/>
    </location>
</feature>
<feature type="compositionally biased region" description="Low complexity" evidence="1">
    <location>
        <begin position="441"/>
        <end position="452"/>
    </location>
</feature>
<name>A0A165CJV8_9BASI</name>
<feature type="compositionally biased region" description="Polar residues" evidence="1">
    <location>
        <begin position="222"/>
        <end position="264"/>
    </location>
</feature>
<feature type="compositionally biased region" description="Basic and acidic residues" evidence="1">
    <location>
        <begin position="155"/>
        <end position="165"/>
    </location>
</feature>
<feature type="compositionally biased region" description="Polar residues" evidence="1">
    <location>
        <begin position="453"/>
        <end position="468"/>
    </location>
</feature>
<evidence type="ECO:0000313" key="2">
    <source>
        <dbReference type="EMBL" id="KZT50927.1"/>
    </source>
</evidence>
<gene>
    <name evidence="2" type="ORF">CALCODRAFT_161357</name>
</gene>
<feature type="compositionally biased region" description="Basic and acidic residues" evidence="1">
    <location>
        <begin position="534"/>
        <end position="544"/>
    </location>
</feature>
<dbReference type="InParanoid" id="A0A165CJV8"/>
<feature type="compositionally biased region" description="Low complexity" evidence="1">
    <location>
        <begin position="546"/>
        <end position="560"/>
    </location>
</feature>
<feature type="compositionally biased region" description="Acidic residues" evidence="1">
    <location>
        <begin position="395"/>
        <end position="404"/>
    </location>
</feature>
<feature type="compositionally biased region" description="Acidic residues" evidence="1">
    <location>
        <begin position="199"/>
        <end position="208"/>
    </location>
</feature>
<dbReference type="AlphaFoldDB" id="A0A165CJV8"/>
<protein>
    <submittedName>
        <fullName evidence="2">Uncharacterized protein</fullName>
    </submittedName>
</protein>
<dbReference type="EMBL" id="KV424135">
    <property type="protein sequence ID" value="KZT50927.1"/>
    <property type="molecule type" value="Genomic_DNA"/>
</dbReference>
<feature type="compositionally biased region" description="Low complexity" evidence="1">
    <location>
        <begin position="279"/>
        <end position="294"/>
    </location>
</feature>
<evidence type="ECO:0000256" key="1">
    <source>
        <dbReference type="SAM" id="MobiDB-lite"/>
    </source>
</evidence>
<dbReference type="Proteomes" id="UP000076842">
    <property type="component" value="Unassembled WGS sequence"/>
</dbReference>
<evidence type="ECO:0000313" key="3">
    <source>
        <dbReference type="Proteomes" id="UP000076842"/>
    </source>
</evidence>
<feature type="compositionally biased region" description="Polar residues" evidence="1">
    <location>
        <begin position="594"/>
        <end position="603"/>
    </location>
</feature>
<feature type="compositionally biased region" description="Low complexity" evidence="1">
    <location>
        <begin position="310"/>
        <end position="326"/>
    </location>
</feature>
<proteinExistence type="predicted"/>
<feature type="region of interest" description="Disordered" evidence="1">
    <location>
        <begin position="112"/>
        <end position="135"/>
    </location>
</feature>
<reference evidence="2 3" key="1">
    <citation type="journal article" date="2016" name="Mol. Biol. Evol.">
        <title>Comparative Genomics of Early-Diverging Mushroom-Forming Fungi Provides Insights into the Origins of Lignocellulose Decay Capabilities.</title>
        <authorList>
            <person name="Nagy L.G."/>
            <person name="Riley R."/>
            <person name="Tritt A."/>
            <person name="Adam C."/>
            <person name="Daum C."/>
            <person name="Floudas D."/>
            <person name="Sun H."/>
            <person name="Yadav J.S."/>
            <person name="Pangilinan J."/>
            <person name="Larsson K.H."/>
            <person name="Matsuura K."/>
            <person name="Barry K."/>
            <person name="Labutti K."/>
            <person name="Kuo R."/>
            <person name="Ohm R.A."/>
            <person name="Bhattacharya S.S."/>
            <person name="Shirouzu T."/>
            <person name="Yoshinaga Y."/>
            <person name="Martin F.M."/>
            <person name="Grigoriev I.V."/>
            <person name="Hibbett D.S."/>
        </authorList>
    </citation>
    <scope>NUCLEOTIDE SEQUENCE [LARGE SCALE GENOMIC DNA]</scope>
    <source>
        <strain evidence="2 3">HHB12733</strain>
    </source>
</reference>
<feature type="compositionally biased region" description="Polar residues" evidence="1">
    <location>
        <begin position="479"/>
        <end position="494"/>
    </location>
</feature>
<keyword evidence="3" id="KW-1185">Reference proteome</keyword>
<feature type="compositionally biased region" description="Basic and acidic residues" evidence="1">
    <location>
        <begin position="568"/>
        <end position="593"/>
    </location>
</feature>